<feature type="region of interest" description="Disordered" evidence="1">
    <location>
        <begin position="18"/>
        <end position="38"/>
    </location>
</feature>
<organism evidence="2 3">
    <name type="scientific">Phaeosphaeria nodorum (strain SN15 / ATCC MYA-4574 / FGSC 10173)</name>
    <name type="common">Glume blotch fungus</name>
    <name type="synonym">Parastagonospora nodorum</name>
    <dbReference type="NCBI Taxonomy" id="321614"/>
    <lineage>
        <taxon>Eukaryota</taxon>
        <taxon>Fungi</taxon>
        <taxon>Dikarya</taxon>
        <taxon>Ascomycota</taxon>
        <taxon>Pezizomycotina</taxon>
        <taxon>Dothideomycetes</taxon>
        <taxon>Pleosporomycetidae</taxon>
        <taxon>Pleosporales</taxon>
        <taxon>Pleosporineae</taxon>
        <taxon>Phaeosphaeriaceae</taxon>
        <taxon>Parastagonospora</taxon>
    </lineage>
</organism>
<gene>
    <name evidence="2" type="ORF">SNOG_07605</name>
</gene>
<evidence type="ECO:0000313" key="2">
    <source>
        <dbReference type="EMBL" id="EAT85071.1"/>
    </source>
</evidence>
<proteinExistence type="predicted"/>
<protein>
    <submittedName>
        <fullName evidence="2">Uncharacterized protein</fullName>
    </submittedName>
</protein>
<evidence type="ECO:0000256" key="1">
    <source>
        <dbReference type="SAM" id="MobiDB-lite"/>
    </source>
</evidence>
<sequence>MPQVARYGQESIASLGSEYVGPRESRRAAGPGPVHFGAPGCFIRPGSIVSKG</sequence>
<dbReference type="RefSeq" id="XP_001797939.1">
    <property type="nucleotide sequence ID" value="XM_001797887.1"/>
</dbReference>
<dbReference type="Proteomes" id="UP000001055">
    <property type="component" value="Unassembled WGS sequence"/>
</dbReference>
<dbReference type="KEGG" id="pno:SNOG_07605"/>
<dbReference type="AlphaFoldDB" id="Q0UKV9"/>
<accession>Q0UKV9</accession>
<dbReference type="InParanoid" id="Q0UKV9"/>
<dbReference type="EMBL" id="CH445335">
    <property type="protein sequence ID" value="EAT85071.1"/>
    <property type="molecule type" value="Genomic_DNA"/>
</dbReference>
<name>Q0UKV9_PHANO</name>
<reference evidence="3" key="1">
    <citation type="journal article" date="2007" name="Plant Cell">
        <title>Dothideomycete-plant interactions illuminated by genome sequencing and EST analysis of the wheat pathogen Stagonospora nodorum.</title>
        <authorList>
            <person name="Hane J.K."/>
            <person name="Lowe R.G."/>
            <person name="Solomon P.S."/>
            <person name="Tan K.C."/>
            <person name="Schoch C.L."/>
            <person name="Spatafora J.W."/>
            <person name="Crous P.W."/>
            <person name="Kodira C."/>
            <person name="Birren B.W."/>
            <person name="Galagan J.E."/>
            <person name="Torriani S.F."/>
            <person name="McDonald B.A."/>
            <person name="Oliver R.P."/>
        </authorList>
    </citation>
    <scope>NUCLEOTIDE SEQUENCE [LARGE SCALE GENOMIC DNA]</scope>
    <source>
        <strain evidence="3">SN15 / ATCC MYA-4574 / FGSC 10173</strain>
    </source>
</reference>
<dbReference type="GeneID" id="5974832"/>
<evidence type="ECO:0000313" key="3">
    <source>
        <dbReference type="Proteomes" id="UP000001055"/>
    </source>
</evidence>